<feature type="domain" description="SGNH hydrolase-type esterase" evidence="1">
    <location>
        <begin position="16"/>
        <end position="188"/>
    </location>
</feature>
<dbReference type="SUPFAM" id="SSF52266">
    <property type="entry name" value="SGNH hydrolase"/>
    <property type="match status" value="1"/>
</dbReference>
<gene>
    <name evidence="2" type="ORF">SAMN05660874_02783</name>
</gene>
<evidence type="ECO:0000313" key="2">
    <source>
        <dbReference type="EMBL" id="SFS70487.1"/>
    </source>
</evidence>
<dbReference type="PANTHER" id="PTHR43784:SF2">
    <property type="entry name" value="GDSL-LIKE LIPASE_ACYLHYDROLASE, PUTATIVE (AFU_ORTHOLOGUE AFUA_2G00820)-RELATED"/>
    <property type="match status" value="1"/>
</dbReference>
<dbReference type="OrthoDB" id="3465773at2"/>
<dbReference type="Pfam" id="PF13472">
    <property type="entry name" value="Lipase_GDSL_2"/>
    <property type="match status" value="1"/>
</dbReference>
<name>A0A1I6S0L9_9PSEU</name>
<evidence type="ECO:0000259" key="1">
    <source>
        <dbReference type="Pfam" id="PF13472"/>
    </source>
</evidence>
<evidence type="ECO:0000313" key="3">
    <source>
        <dbReference type="Proteomes" id="UP000198852"/>
    </source>
</evidence>
<protein>
    <submittedName>
        <fullName evidence="2">Lysophospholipase L1</fullName>
    </submittedName>
</protein>
<dbReference type="Gene3D" id="3.40.50.1110">
    <property type="entry name" value="SGNH hydrolase"/>
    <property type="match status" value="1"/>
</dbReference>
<dbReference type="InterPro" id="IPR053140">
    <property type="entry name" value="GDSL_Rv0518-like"/>
</dbReference>
<dbReference type="STRING" id="95161.SAMN05660874_02783"/>
<accession>A0A1I6S0L9</accession>
<reference evidence="3" key="1">
    <citation type="submission" date="2016-10" db="EMBL/GenBank/DDBJ databases">
        <authorList>
            <person name="Varghese N."/>
            <person name="Submissions S."/>
        </authorList>
    </citation>
    <scope>NUCLEOTIDE SEQUENCE [LARGE SCALE GENOMIC DNA]</scope>
    <source>
        <strain evidence="3">DSM 44771</strain>
    </source>
</reference>
<proteinExistence type="predicted"/>
<dbReference type="InterPro" id="IPR013830">
    <property type="entry name" value="SGNH_hydro"/>
</dbReference>
<sequence>MTAGFPGSRRVRSLAVLGDSVAAGMGDPIAGGRWRGFAPLLAEAVEAARFTNLATSGARVAEVWRAQLPAALRVAPDAAVVMVGMNDTMRSDFDPLLLRDRLDHVVRSLVSAGAAVVTIRYHDHARVFRLPGPLRRLLNRRIDALNRILTSVAETHGAAVVDLDRLPGAYHRAAWSVDRLHPSELGHRMLAAAFAAGLAAQGLAVPVEVSLTCSGGVPVTRLDHVRWLLIKGVPWVLSRARDLAAFSLISLGRKVFRQPRREVPVCPTDPSRVWPAG</sequence>
<dbReference type="AlphaFoldDB" id="A0A1I6S0L9"/>
<dbReference type="EMBL" id="FOZX01000004">
    <property type="protein sequence ID" value="SFS70487.1"/>
    <property type="molecule type" value="Genomic_DNA"/>
</dbReference>
<dbReference type="Proteomes" id="UP000198852">
    <property type="component" value="Unassembled WGS sequence"/>
</dbReference>
<dbReference type="CDD" id="cd01832">
    <property type="entry name" value="SGNH_hydrolase_like_1"/>
    <property type="match status" value="1"/>
</dbReference>
<keyword evidence="3" id="KW-1185">Reference proteome</keyword>
<dbReference type="PANTHER" id="PTHR43784">
    <property type="entry name" value="GDSL-LIKE LIPASE/ACYLHYDROLASE, PUTATIVE (AFU_ORTHOLOGUE AFUA_2G00820)-RELATED"/>
    <property type="match status" value="1"/>
</dbReference>
<organism evidence="2 3">
    <name type="scientific">Saccharopolyspora flava</name>
    <dbReference type="NCBI Taxonomy" id="95161"/>
    <lineage>
        <taxon>Bacteria</taxon>
        <taxon>Bacillati</taxon>
        <taxon>Actinomycetota</taxon>
        <taxon>Actinomycetes</taxon>
        <taxon>Pseudonocardiales</taxon>
        <taxon>Pseudonocardiaceae</taxon>
        <taxon>Saccharopolyspora</taxon>
    </lineage>
</organism>
<dbReference type="InterPro" id="IPR036514">
    <property type="entry name" value="SGNH_hydro_sf"/>
</dbReference>